<dbReference type="Proteomes" id="UP001166291">
    <property type="component" value="Unassembled WGS sequence"/>
</dbReference>
<evidence type="ECO:0000313" key="3">
    <source>
        <dbReference type="Proteomes" id="UP001166291"/>
    </source>
</evidence>
<dbReference type="RefSeq" id="WP_219044408.1">
    <property type="nucleotide sequence ID" value="NZ_JAHWDQ010000004.1"/>
</dbReference>
<comment type="caution">
    <text evidence="2">The sequence shown here is derived from an EMBL/GenBank/DDBJ whole genome shotgun (WGS) entry which is preliminary data.</text>
</comment>
<keyword evidence="3" id="KW-1185">Reference proteome</keyword>
<reference evidence="2" key="1">
    <citation type="submission" date="2021-07" db="EMBL/GenBank/DDBJ databases">
        <title>Zhongshania sp. CAU 1632 isolated from seawater.</title>
        <authorList>
            <person name="Kim W."/>
        </authorList>
    </citation>
    <scope>NUCLEOTIDE SEQUENCE</scope>
    <source>
        <strain evidence="2">CAU 1632</strain>
    </source>
</reference>
<organism evidence="2 3">
    <name type="scientific">Zhongshania aquimaris</name>
    <dbReference type="NCBI Taxonomy" id="2857107"/>
    <lineage>
        <taxon>Bacteria</taxon>
        <taxon>Pseudomonadati</taxon>
        <taxon>Pseudomonadota</taxon>
        <taxon>Gammaproteobacteria</taxon>
        <taxon>Cellvibrionales</taxon>
        <taxon>Spongiibacteraceae</taxon>
        <taxon>Zhongshania</taxon>
    </lineage>
</organism>
<accession>A0ABS6VV06</accession>
<protein>
    <submittedName>
        <fullName evidence="2">Uncharacterized protein</fullName>
    </submittedName>
</protein>
<proteinExistence type="predicted"/>
<name>A0ABS6VV06_9GAMM</name>
<keyword evidence="1" id="KW-0732">Signal</keyword>
<feature type="signal peptide" evidence="1">
    <location>
        <begin position="1"/>
        <end position="24"/>
    </location>
</feature>
<feature type="chain" id="PRO_5046977165" evidence="1">
    <location>
        <begin position="25"/>
        <end position="111"/>
    </location>
</feature>
<evidence type="ECO:0000313" key="2">
    <source>
        <dbReference type="EMBL" id="MBW2942171.1"/>
    </source>
</evidence>
<gene>
    <name evidence="2" type="ORF">KXJ70_15350</name>
</gene>
<evidence type="ECO:0000256" key="1">
    <source>
        <dbReference type="SAM" id="SignalP"/>
    </source>
</evidence>
<sequence length="111" mass="11475">MNSKSLMHKSLFGFIAATSIAVNAAELPISFITDSGLITGLTGNEITIEVLSFAFDQGLPLAIGLLSDSPLTPLVESGAPLLIDSLEPVLSAPYNLHLVSDSLDGVVLPGL</sequence>
<dbReference type="EMBL" id="JAHWDQ010000004">
    <property type="protein sequence ID" value="MBW2942171.1"/>
    <property type="molecule type" value="Genomic_DNA"/>
</dbReference>